<comment type="pathway">
    <text evidence="2">Isoprenoid biosynthesis.</text>
</comment>
<evidence type="ECO:0000256" key="6">
    <source>
        <dbReference type="ARBA" id="ARBA00022723"/>
    </source>
</evidence>
<name>A0A0L9TVS1_PHAAN</name>
<keyword evidence="11" id="KW-1207">Sterol metabolism</keyword>
<proteinExistence type="inferred from homology"/>
<keyword evidence="12" id="KW-0753">Steroid metabolism</keyword>
<evidence type="ECO:0000256" key="13">
    <source>
        <dbReference type="ARBA" id="ARBA00023229"/>
    </source>
</evidence>
<evidence type="ECO:0000256" key="5">
    <source>
        <dbReference type="ARBA" id="ARBA00022679"/>
    </source>
</evidence>
<evidence type="ECO:0000256" key="11">
    <source>
        <dbReference type="ARBA" id="ARBA00023166"/>
    </source>
</evidence>
<dbReference type="GO" id="GO:0046872">
    <property type="term" value="F:metal ion binding"/>
    <property type="evidence" value="ECO:0007669"/>
    <property type="project" value="UniProtKB-KW"/>
</dbReference>
<dbReference type="PANTHER" id="PTHR11525:SF0">
    <property type="entry name" value="FARNESYL PYROPHOSPHATE SYNTHASE"/>
    <property type="match status" value="1"/>
</dbReference>
<dbReference type="STRING" id="3914.A0A0L9TVS1"/>
<dbReference type="GO" id="GO:0005737">
    <property type="term" value="C:cytoplasm"/>
    <property type="evidence" value="ECO:0007669"/>
    <property type="project" value="TreeGrafter"/>
</dbReference>
<keyword evidence="7" id="KW-0152">Cholesterol biosynthesis</keyword>
<dbReference type="InterPro" id="IPR000092">
    <property type="entry name" value="Polyprenyl_synt"/>
</dbReference>
<keyword evidence="9" id="KW-0752">Steroid biosynthesis</keyword>
<keyword evidence="8" id="KW-0460">Magnesium</keyword>
<dbReference type="GO" id="GO:0004337">
    <property type="term" value="F:(2E,6E)-farnesyl diphosphate synthase activity"/>
    <property type="evidence" value="ECO:0007669"/>
    <property type="project" value="TreeGrafter"/>
</dbReference>
<comment type="similarity">
    <text evidence="3">Belongs to the FPP/GGPP synthase family.</text>
</comment>
<keyword evidence="9" id="KW-0443">Lipid metabolism</keyword>
<evidence type="ECO:0000256" key="14">
    <source>
        <dbReference type="ARBA" id="ARBA00046091"/>
    </source>
</evidence>
<evidence type="ECO:0000256" key="7">
    <source>
        <dbReference type="ARBA" id="ARBA00022778"/>
    </source>
</evidence>
<keyword evidence="13" id="KW-0414">Isoprene biosynthesis</keyword>
<comment type="function">
    <text evidence="14">Catalyzes the sequential condensation of isopentenyl pyrophosphate with the allylic pyrophosphates, dimethylallyl pyrophosphate, and then with the resultant geranylpyrophosphate to the ultimate product farnesyl pyrophosphate.</text>
</comment>
<evidence type="ECO:0000313" key="15">
    <source>
        <dbReference type="EMBL" id="KOM34655.1"/>
    </source>
</evidence>
<dbReference type="InterPro" id="IPR008949">
    <property type="entry name" value="Isoprenoid_synthase_dom_sf"/>
</dbReference>
<sequence>MEQKVTLELQKMCERFTSVEDYEIGDHDVLLLYTKCIVAFHRDVIKRLVKDKSEKVAAGVDDDFILELKPLSKEAVEIQMKDLQGLKIVCCGVLQLQAYFLVLDDIMDNSHTRRGQPCWFRVPKDNYGSADLENVAKVKALYNELNLKV</sequence>
<protein>
    <submittedName>
        <fullName evidence="15">Uncharacterized protein</fullName>
    </submittedName>
</protein>
<dbReference type="Gramene" id="KOM34655">
    <property type="protein sequence ID" value="KOM34655"/>
    <property type="gene ID" value="LR48_Vigan02g080500"/>
</dbReference>
<dbReference type="PROSITE" id="PS00723">
    <property type="entry name" value="POLYPRENYL_SYNTHASE_1"/>
    <property type="match status" value="1"/>
</dbReference>
<keyword evidence="4" id="KW-0153">Cholesterol metabolism</keyword>
<evidence type="ECO:0000256" key="12">
    <source>
        <dbReference type="ARBA" id="ARBA00023221"/>
    </source>
</evidence>
<evidence type="ECO:0000256" key="8">
    <source>
        <dbReference type="ARBA" id="ARBA00022842"/>
    </source>
</evidence>
<evidence type="ECO:0000256" key="1">
    <source>
        <dbReference type="ARBA" id="ARBA00001946"/>
    </source>
</evidence>
<dbReference type="Gene3D" id="1.10.600.10">
    <property type="entry name" value="Farnesyl Diphosphate Synthase"/>
    <property type="match status" value="1"/>
</dbReference>
<dbReference type="Proteomes" id="UP000053144">
    <property type="component" value="Chromosome 2"/>
</dbReference>
<evidence type="ECO:0000313" key="16">
    <source>
        <dbReference type="Proteomes" id="UP000053144"/>
    </source>
</evidence>
<dbReference type="GO" id="GO:0006695">
    <property type="term" value="P:cholesterol biosynthetic process"/>
    <property type="evidence" value="ECO:0007669"/>
    <property type="project" value="UniProtKB-KW"/>
</dbReference>
<dbReference type="GO" id="GO:0045337">
    <property type="term" value="P:farnesyl diphosphate biosynthetic process"/>
    <property type="evidence" value="ECO:0007669"/>
    <property type="project" value="TreeGrafter"/>
</dbReference>
<keyword evidence="5" id="KW-0808">Transferase</keyword>
<reference evidence="16" key="1">
    <citation type="journal article" date="2015" name="Proc. Natl. Acad. Sci. U.S.A.">
        <title>Genome sequencing of adzuki bean (Vigna angularis) provides insight into high starch and low fat accumulation and domestication.</title>
        <authorList>
            <person name="Yang K."/>
            <person name="Tian Z."/>
            <person name="Chen C."/>
            <person name="Luo L."/>
            <person name="Zhao B."/>
            <person name="Wang Z."/>
            <person name="Yu L."/>
            <person name="Li Y."/>
            <person name="Sun Y."/>
            <person name="Li W."/>
            <person name="Chen Y."/>
            <person name="Li Y."/>
            <person name="Zhang Y."/>
            <person name="Ai D."/>
            <person name="Zhao J."/>
            <person name="Shang C."/>
            <person name="Ma Y."/>
            <person name="Wu B."/>
            <person name="Wang M."/>
            <person name="Gao L."/>
            <person name="Sun D."/>
            <person name="Zhang P."/>
            <person name="Guo F."/>
            <person name="Wang W."/>
            <person name="Li Y."/>
            <person name="Wang J."/>
            <person name="Varshney R.K."/>
            <person name="Wang J."/>
            <person name="Ling H.Q."/>
            <person name="Wan P."/>
        </authorList>
    </citation>
    <scope>NUCLEOTIDE SEQUENCE</scope>
    <source>
        <strain evidence="16">cv. Jingnong 6</strain>
    </source>
</reference>
<dbReference type="AlphaFoldDB" id="A0A0L9TVS1"/>
<keyword evidence="6" id="KW-0479">Metal-binding</keyword>
<accession>A0A0L9TVS1</accession>
<dbReference type="GO" id="GO:0004161">
    <property type="term" value="F:dimethylallyltranstransferase activity"/>
    <property type="evidence" value="ECO:0007669"/>
    <property type="project" value="TreeGrafter"/>
</dbReference>
<dbReference type="InterPro" id="IPR033749">
    <property type="entry name" value="Polyprenyl_synt_CS"/>
</dbReference>
<keyword evidence="9" id="KW-0444">Lipid biosynthesis</keyword>
<comment type="cofactor">
    <cofactor evidence="1">
        <name>Mg(2+)</name>
        <dbReference type="ChEBI" id="CHEBI:18420"/>
    </cofactor>
</comment>
<dbReference type="SUPFAM" id="SSF48576">
    <property type="entry name" value="Terpenoid synthases"/>
    <property type="match status" value="1"/>
</dbReference>
<dbReference type="InterPro" id="IPR039702">
    <property type="entry name" value="FPS1-like"/>
</dbReference>
<keyword evidence="10" id="KW-0756">Sterol biosynthesis</keyword>
<dbReference type="EMBL" id="CM003372">
    <property type="protein sequence ID" value="KOM34655.1"/>
    <property type="molecule type" value="Genomic_DNA"/>
</dbReference>
<dbReference type="Pfam" id="PF00348">
    <property type="entry name" value="polyprenyl_synt"/>
    <property type="match status" value="1"/>
</dbReference>
<evidence type="ECO:0000256" key="3">
    <source>
        <dbReference type="ARBA" id="ARBA00006706"/>
    </source>
</evidence>
<evidence type="ECO:0000256" key="2">
    <source>
        <dbReference type="ARBA" id="ARBA00005128"/>
    </source>
</evidence>
<evidence type="ECO:0000256" key="4">
    <source>
        <dbReference type="ARBA" id="ARBA00022548"/>
    </source>
</evidence>
<gene>
    <name evidence="15" type="ORF">LR48_Vigan02g080500</name>
</gene>
<organism evidence="15 16">
    <name type="scientific">Phaseolus angularis</name>
    <name type="common">Azuki bean</name>
    <name type="synonym">Vigna angularis</name>
    <dbReference type="NCBI Taxonomy" id="3914"/>
    <lineage>
        <taxon>Eukaryota</taxon>
        <taxon>Viridiplantae</taxon>
        <taxon>Streptophyta</taxon>
        <taxon>Embryophyta</taxon>
        <taxon>Tracheophyta</taxon>
        <taxon>Spermatophyta</taxon>
        <taxon>Magnoliopsida</taxon>
        <taxon>eudicotyledons</taxon>
        <taxon>Gunneridae</taxon>
        <taxon>Pentapetalae</taxon>
        <taxon>rosids</taxon>
        <taxon>fabids</taxon>
        <taxon>Fabales</taxon>
        <taxon>Fabaceae</taxon>
        <taxon>Papilionoideae</taxon>
        <taxon>50 kb inversion clade</taxon>
        <taxon>NPAAA clade</taxon>
        <taxon>indigoferoid/millettioid clade</taxon>
        <taxon>Phaseoleae</taxon>
        <taxon>Vigna</taxon>
    </lineage>
</organism>
<evidence type="ECO:0000256" key="10">
    <source>
        <dbReference type="ARBA" id="ARBA00023011"/>
    </source>
</evidence>
<dbReference type="PANTHER" id="PTHR11525">
    <property type="entry name" value="FARNESYL-PYROPHOSPHATE SYNTHETASE"/>
    <property type="match status" value="1"/>
</dbReference>
<evidence type="ECO:0000256" key="9">
    <source>
        <dbReference type="ARBA" id="ARBA00022955"/>
    </source>
</evidence>